<dbReference type="SUPFAM" id="SSF51316">
    <property type="entry name" value="Mss4-like"/>
    <property type="match status" value="1"/>
</dbReference>
<dbReference type="EMBL" id="QUZK01000021">
    <property type="protein sequence ID" value="RFF31378.1"/>
    <property type="molecule type" value="Genomic_DNA"/>
</dbReference>
<dbReference type="OrthoDB" id="9785497at2"/>
<dbReference type="RefSeq" id="WP_116649984.1">
    <property type="nucleotide sequence ID" value="NZ_QUZK01000021.1"/>
</dbReference>
<dbReference type="GO" id="GO:0005737">
    <property type="term" value="C:cytoplasm"/>
    <property type="evidence" value="ECO:0007669"/>
    <property type="project" value="TreeGrafter"/>
</dbReference>
<dbReference type="NCBIfam" id="TIGR00357">
    <property type="entry name" value="peptide-methionine (R)-S-oxide reductase MsrB"/>
    <property type="match status" value="1"/>
</dbReference>
<dbReference type="AlphaFoldDB" id="A0A3E1KAK2"/>
<comment type="catalytic activity">
    <reaction evidence="3">
        <text>L-methionyl-[protein] + [thioredoxin]-disulfide + H2O = L-methionyl-(R)-S-oxide-[protein] + [thioredoxin]-dithiol</text>
        <dbReference type="Rhea" id="RHEA:24164"/>
        <dbReference type="Rhea" id="RHEA-COMP:10698"/>
        <dbReference type="Rhea" id="RHEA-COMP:10700"/>
        <dbReference type="Rhea" id="RHEA-COMP:12313"/>
        <dbReference type="Rhea" id="RHEA-COMP:12314"/>
        <dbReference type="ChEBI" id="CHEBI:15377"/>
        <dbReference type="ChEBI" id="CHEBI:16044"/>
        <dbReference type="ChEBI" id="CHEBI:29950"/>
        <dbReference type="ChEBI" id="CHEBI:45764"/>
        <dbReference type="ChEBI" id="CHEBI:50058"/>
        <dbReference type="EC" id="1.8.4.12"/>
    </reaction>
</comment>
<dbReference type="Gene3D" id="2.170.150.20">
    <property type="entry name" value="Peptide methionine sulfoxide reductase"/>
    <property type="match status" value="1"/>
</dbReference>
<sequence>MKTSIRNSSRRRLMGLAAGSLPLLWLGGLPTCSFAGEPMSSLPMSFEPLELDDSRWREILTPDEYRVLRREATERSGSSPLNEEKRAGTYICAGCNLALFSSEHKFESGTGWPSFYQPIHPDHIGTRKDFRLIWPRTEYHCARCGGHQGHVFDDGPQPTGKRWCNNGAALDFVPEGEDLPELRSS</sequence>
<dbReference type="InterPro" id="IPR006311">
    <property type="entry name" value="TAT_signal"/>
</dbReference>
<evidence type="ECO:0000256" key="3">
    <source>
        <dbReference type="ARBA" id="ARBA00048488"/>
    </source>
</evidence>
<dbReference type="Pfam" id="PF01641">
    <property type="entry name" value="SelR"/>
    <property type="match status" value="1"/>
</dbReference>
<evidence type="ECO:0000256" key="2">
    <source>
        <dbReference type="ARBA" id="ARBA00023002"/>
    </source>
</evidence>
<dbReference type="PROSITE" id="PS51790">
    <property type="entry name" value="MSRB"/>
    <property type="match status" value="1"/>
</dbReference>
<dbReference type="PANTHER" id="PTHR10173">
    <property type="entry name" value="METHIONINE SULFOXIDE REDUCTASE"/>
    <property type="match status" value="1"/>
</dbReference>
<dbReference type="InterPro" id="IPR028427">
    <property type="entry name" value="Met_Sox_Rdtase_MsrB"/>
</dbReference>
<comment type="caution">
    <text evidence="5">The sequence shown here is derived from an EMBL/GenBank/DDBJ whole genome shotgun (WGS) entry which is preliminary data.</text>
</comment>
<dbReference type="Proteomes" id="UP000260351">
    <property type="component" value="Unassembled WGS sequence"/>
</dbReference>
<gene>
    <name evidence="5" type="primary">msrB</name>
    <name evidence="5" type="ORF">DZC52_04775</name>
</gene>
<feature type="domain" description="MsrB" evidence="4">
    <location>
        <begin position="53"/>
        <end position="175"/>
    </location>
</feature>
<dbReference type="InterPro" id="IPR002579">
    <property type="entry name" value="Met_Sox_Rdtase_MsrB_dom"/>
</dbReference>
<dbReference type="GO" id="GO:0030091">
    <property type="term" value="P:protein repair"/>
    <property type="evidence" value="ECO:0007669"/>
    <property type="project" value="InterPro"/>
</dbReference>
<dbReference type="EC" id="1.8.4.12" evidence="1"/>
<organism evidence="5 6">
    <name type="scientific">Wenzhouxiangella sediminis</name>
    <dbReference type="NCBI Taxonomy" id="1792836"/>
    <lineage>
        <taxon>Bacteria</taxon>
        <taxon>Pseudomonadati</taxon>
        <taxon>Pseudomonadota</taxon>
        <taxon>Gammaproteobacteria</taxon>
        <taxon>Chromatiales</taxon>
        <taxon>Wenzhouxiangellaceae</taxon>
        <taxon>Wenzhouxiangella</taxon>
    </lineage>
</organism>
<evidence type="ECO:0000313" key="5">
    <source>
        <dbReference type="EMBL" id="RFF31378.1"/>
    </source>
</evidence>
<proteinExistence type="predicted"/>
<keyword evidence="2 5" id="KW-0560">Oxidoreductase</keyword>
<name>A0A3E1KAK2_9GAMM</name>
<dbReference type="PANTHER" id="PTHR10173:SF57">
    <property type="entry name" value="PEPTIDE-METHIONINE (R)-S-OXIDE REDUCTASE"/>
    <property type="match status" value="1"/>
</dbReference>
<accession>A0A3E1KAK2</accession>
<keyword evidence="6" id="KW-1185">Reference proteome</keyword>
<evidence type="ECO:0000256" key="1">
    <source>
        <dbReference type="ARBA" id="ARBA00012499"/>
    </source>
</evidence>
<protein>
    <recommendedName>
        <fullName evidence="1">peptide-methionine (R)-S-oxide reductase</fullName>
        <ecNumber evidence="1">1.8.4.12</ecNumber>
    </recommendedName>
</protein>
<evidence type="ECO:0000259" key="4">
    <source>
        <dbReference type="PROSITE" id="PS51790"/>
    </source>
</evidence>
<reference evidence="5 6" key="1">
    <citation type="submission" date="2018-08" db="EMBL/GenBank/DDBJ databases">
        <title>Wenzhouxiangella salilacus sp. nov., a novel bacterium isolated from a saline lake in Xinjiang Province, China.</title>
        <authorList>
            <person name="Han S."/>
        </authorList>
    </citation>
    <scope>NUCLEOTIDE SEQUENCE [LARGE SCALE GENOMIC DNA]</scope>
    <source>
        <strain evidence="5 6">XDB06</strain>
    </source>
</reference>
<evidence type="ECO:0000313" key="6">
    <source>
        <dbReference type="Proteomes" id="UP000260351"/>
    </source>
</evidence>
<dbReference type="GO" id="GO:0033743">
    <property type="term" value="F:peptide-methionine (R)-S-oxide reductase activity"/>
    <property type="evidence" value="ECO:0007669"/>
    <property type="project" value="UniProtKB-EC"/>
</dbReference>
<dbReference type="InterPro" id="IPR011057">
    <property type="entry name" value="Mss4-like_sf"/>
</dbReference>
<dbReference type="PROSITE" id="PS51318">
    <property type="entry name" value="TAT"/>
    <property type="match status" value="1"/>
</dbReference>
<dbReference type="GO" id="GO:0006979">
    <property type="term" value="P:response to oxidative stress"/>
    <property type="evidence" value="ECO:0007669"/>
    <property type="project" value="InterPro"/>
</dbReference>